<dbReference type="PANTHER" id="PTHR38480">
    <property type="entry name" value="SLR0254 PROTEIN"/>
    <property type="match status" value="1"/>
</dbReference>
<accession>A0ABT8LCU6</accession>
<feature type="transmembrane region" description="Helical" evidence="5">
    <location>
        <begin position="24"/>
        <end position="46"/>
    </location>
</feature>
<evidence type="ECO:0000313" key="8">
    <source>
        <dbReference type="Proteomes" id="UP001172083"/>
    </source>
</evidence>
<evidence type="ECO:0000259" key="6">
    <source>
        <dbReference type="Pfam" id="PF06271"/>
    </source>
</evidence>
<dbReference type="InterPro" id="IPR010432">
    <property type="entry name" value="RDD"/>
</dbReference>
<name>A0ABT8LCU6_9BACT</name>
<comment type="caution">
    <text evidence="7">The sequence shown here is derived from an EMBL/GenBank/DDBJ whole genome shotgun (WGS) entry which is preliminary data.</text>
</comment>
<keyword evidence="3 5" id="KW-1133">Transmembrane helix</keyword>
<protein>
    <submittedName>
        <fullName evidence="7">RDD family protein</fullName>
    </submittedName>
</protein>
<keyword evidence="2 5" id="KW-0812">Transmembrane</keyword>
<dbReference type="RefSeq" id="WP_346760926.1">
    <property type="nucleotide sequence ID" value="NZ_JAUJEB010000007.1"/>
</dbReference>
<evidence type="ECO:0000256" key="4">
    <source>
        <dbReference type="ARBA" id="ARBA00023136"/>
    </source>
</evidence>
<dbReference type="Pfam" id="PF06271">
    <property type="entry name" value="RDD"/>
    <property type="match status" value="1"/>
</dbReference>
<dbReference type="PANTHER" id="PTHR38480:SF1">
    <property type="entry name" value="SLR0254 PROTEIN"/>
    <property type="match status" value="1"/>
</dbReference>
<evidence type="ECO:0000313" key="7">
    <source>
        <dbReference type="EMBL" id="MDN5215587.1"/>
    </source>
</evidence>
<reference evidence="7" key="1">
    <citation type="submission" date="2023-06" db="EMBL/GenBank/DDBJ databases">
        <title>Genomic of Agaribacillus aureum.</title>
        <authorList>
            <person name="Wang G."/>
        </authorList>
    </citation>
    <scope>NUCLEOTIDE SEQUENCE</scope>
    <source>
        <strain evidence="7">BMA12</strain>
    </source>
</reference>
<keyword evidence="8" id="KW-1185">Reference proteome</keyword>
<dbReference type="EMBL" id="JAUJEB010000007">
    <property type="protein sequence ID" value="MDN5215587.1"/>
    <property type="molecule type" value="Genomic_DNA"/>
</dbReference>
<sequence>MQVKVQTSQNVYIHYELGSLGARIGAYLIDSLIIIAYAIAAAIGFFRLFLNENLWLLALLYLPVMLYHLVSELLMDGQSIGKRQLSLKVIKLDGTQPNLGNYLLRWILRPVDFLFYGAAAILCIAIGGKGQRLGDLAAGTTVINTKKKPVLPNKEAIKESINDHYEPNFAGVDRLSEQDVQIIMEALMAHRKSGDIKPVIILAEKTKKLLAIETELPPVKFLHMVVKDYSHITANA</sequence>
<keyword evidence="4 5" id="KW-0472">Membrane</keyword>
<dbReference type="Proteomes" id="UP001172083">
    <property type="component" value="Unassembled WGS sequence"/>
</dbReference>
<feature type="transmembrane region" description="Helical" evidence="5">
    <location>
        <begin position="53"/>
        <end position="70"/>
    </location>
</feature>
<gene>
    <name evidence="7" type="ORF">QQ020_26155</name>
</gene>
<evidence type="ECO:0000256" key="1">
    <source>
        <dbReference type="ARBA" id="ARBA00004141"/>
    </source>
</evidence>
<proteinExistence type="predicted"/>
<feature type="domain" description="RDD" evidence="6">
    <location>
        <begin position="18"/>
        <end position="139"/>
    </location>
</feature>
<comment type="subcellular location">
    <subcellularLocation>
        <location evidence="1">Membrane</location>
        <topology evidence="1">Multi-pass membrane protein</topology>
    </subcellularLocation>
</comment>
<evidence type="ECO:0000256" key="3">
    <source>
        <dbReference type="ARBA" id="ARBA00022989"/>
    </source>
</evidence>
<organism evidence="7 8">
    <name type="scientific">Agaribacillus aureus</name>
    <dbReference type="NCBI Taxonomy" id="3051825"/>
    <lineage>
        <taxon>Bacteria</taxon>
        <taxon>Pseudomonadati</taxon>
        <taxon>Bacteroidota</taxon>
        <taxon>Cytophagia</taxon>
        <taxon>Cytophagales</taxon>
        <taxon>Splendidivirgaceae</taxon>
        <taxon>Agaribacillus</taxon>
    </lineage>
</organism>
<evidence type="ECO:0000256" key="2">
    <source>
        <dbReference type="ARBA" id="ARBA00022692"/>
    </source>
</evidence>
<evidence type="ECO:0000256" key="5">
    <source>
        <dbReference type="SAM" id="Phobius"/>
    </source>
</evidence>
<feature type="transmembrane region" description="Helical" evidence="5">
    <location>
        <begin position="106"/>
        <end position="126"/>
    </location>
</feature>